<dbReference type="InterPro" id="IPR041618">
    <property type="entry name" value="PKS_DE"/>
</dbReference>
<feature type="domain" description="PKS/mFAS DH" evidence="12">
    <location>
        <begin position="4049"/>
        <end position="4324"/>
    </location>
</feature>
<dbReference type="PANTHER" id="PTHR43775">
    <property type="entry name" value="FATTY ACID SYNTHASE"/>
    <property type="match status" value="1"/>
</dbReference>
<dbReference type="Pfam" id="PF16197">
    <property type="entry name" value="KAsynt_C_assoc"/>
    <property type="match status" value="3"/>
</dbReference>
<dbReference type="InterPro" id="IPR049900">
    <property type="entry name" value="PKS_mFAS_DH"/>
</dbReference>
<reference evidence="13 14" key="1">
    <citation type="journal article" date="2010" name="Mol. Plant Microbe Interact.">
        <title>Streptomyces scabies 87-22 contains a coronafacic acid-like biosynthetic cluster that contributes to plant-microbe interactions.</title>
        <authorList>
            <person name="Bignell D.R."/>
            <person name="Seipke R.F."/>
            <person name="Huguet-Tapia J.C."/>
            <person name="Chambers A.H."/>
            <person name="Parry R.J."/>
            <person name="Loria R."/>
        </authorList>
    </citation>
    <scope>NUCLEOTIDE SEQUENCE [LARGE SCALE GENOMIC DNA]</scope>
    <source>
        <strain evidence="13 14">87.22</strain>
    </source>
</reference>
<dbReference type="NCBIfam" id="NF045894">
    <property type="entry name" value="PKS_plus_SDR"/>
    <property type="match status" value="2"/>
</dbReference>
<sequence length="4970" mass="520325">MPDEQKLLEYLRRATADLGQARQRLREEEDARHEPIAIVSMSCRYPGGADDPEQLWDMVSSGTDAISEWPADRGWDTAGLYDPDPDRPGTSYTRHGGFLHRAGEFDAAFFGMSPREALATDPQQRLLLETSWETLERAGIDPAVLKGTATGVFVGAMTNGYGDGSRDQSDVQGLLHTGTAGSVISGRISYTLGLEGPAVTVDTACSSSLVALHLAIRALRSGECSLALACGVTVMPHPDPYVAFSRQRALAPDGRCKAFAAGADGTSWSEGVGVLLLERLSDARRHGRRVLAVVRGSAVNQDGASNGLTAPNGPSQQRVIRAALADARLLPGDVDAVEAHGTGTRLGDPIEAQALLATYGQDRPADRPLLLGSLKSNIGHTSAAAGVGGVIKMVQALRHEVLPRTLHVDAPTPQVDWSAGAVELLTEERPWACDPGRPRRAAVSGFGVSGTNAHVILEEAPESPETPEAPETATPLPVVPWVLSARGEDALTDRARQLLALADADALIPGAVARTLATGRSPLEHRAVVVAGDAEGFRTGLTALATGGEAANLVRGLAGPAGRTVFVFPGQGTQWTGMALELLDSSPVFAARMADCERALAPHVDWSLTDVLSSATDLERVDVVQPALWAVMVSLAALWRSAGVEPDAVLGHSQGEIAAAVVAGALSLEDGAKVVALRSQAITAIAGRGGMASVPLPPEELAGHLGPWGDRLSVAAANGPAATVLSGDTEAIDGVVAALRAEDVRARRIPVDYASHSAHVEEIRERLLECLADIEPTAGRVPFFSTVDLNWQDSGTLDAEYWYRNLRQTVRFEEATRTLLAQGFRFFVESSAHPVLTVGISQTAEAEECDAVAVGTLRRDQGGLDRFLLSLAEAHTGGLAPDWDTLLAGHPGDTVDLPTYPFQRRRYWLERPSADAEDTAATDPADAAFWESVGGQDLPALTTTLGVRPEDPLTVVLPALADWRRRRDERATVDSWRYRVDWRPLADAPAGRTADAPTGTWLVAVTDGTEDDPTREAVVRALREAGAVPVPVVLTEAHADRATLTAHLSEASTGPVSGVLSLVALDERPHPGHPHLPLGLALTLTLVQALGDAGVTAPLWCATRGAVTTGRDDAVTSPGQHMVWGLGRCAALEHPQRWGGLVDLPGTLDERAAARLCGILAGRDDEDQVAVRHSGAYGRRLVRARPAGPARADAWQPRGTVLVTGGTGGVGAHLARWLAEGGAEHLVLVGRRGADTPGAADLTAELTALGTRVTVAACDVADRDRLAELVAGLEQDGSRIGTVIHAAGTGQLVPLSDTDPDEFADILYAKVAGAENLDAVFDRDDLDSFVLFSSISGVWGSGDHGAYASANAHLDALADRRRARGRTATSVVWGIWDPEGGAGMAANLVEEQLRGRGIPFMAPRVALTGLRQVLTDDETVVLVTAVDWDRFAPVFTSARPSPLIGDLPEVRRALAEETAPGQDGDDTASSLRDRIADLPPADRDRLLTDLVRAHAAAVLGHGSADAIAPERAFRELGFDSLTAVEMRNRLNAATGLRLPLTVLFDYASADALARHLREELLGPDTAAPAGPAVPAHVPADADDPIAIVGMSCRYPGDVRTPEDLWRLVAEGRDVISALPADRGWDLDGLYDTDPDRPGTTYSSEGGFLYDAGQFDPAFFGISPREALAMDPQQRLLLETSWEALERAGIDPASLRGGQVGVFAGAAYQGYGGLSDVPEEVEGHLIAGISTSILSGRIAYTLGLEGPAVTVDTACSSSLVAVHLAAQALRSGECSLALAGGVTVMGTPLSFTGFSRQRGLAADGRCKSFGAGADGFGMAEGAGLLLLERLSDARRNGHPVLALVRGSAVNQDGASNGLTAPSGLAQQRVIRSALAGAGVPSAEVDVVEAHGTGTRLGDPIEAQALLATYGQDRPADRPLLLGSLKSNIGHSQAAAGVAGIIKMVQAMRHEELPRTLHAEEPTPNVDWSVGAVELLTEPRPWTRNGHPRRAGVSSFGLSGTNAHVIIEEPHGEEAGEAPEGNAPVAAVPWLLSGRTPEALREQAARLHARLTDRPELRPHDVGLTLATARSAFEHRAVVVGADQATLLTGLAALAAGQDDPAVVHGTVATPGRTVFVFPGQGSQWAGMAVGLLDSAPVFAERVAQCERALSPYVDWSLTDVLRGGPDSPPLDRVDVVQPVLFSVMVSLAALWRSHGVEPSAVIGHSQGEIAAAVVAGALSLEDGARIVALRSRILTTLVDRGAMLFVALPDDRVRERMAPWDGRLSVAAVNGPAAVTVSGDPEALEEFGDRLSEDGVMRWMIPGVTFAGHSPQVDGLRRELLDALAGVTPRRTDVAFYSTVTGGALDTTALDTEYWYRNLREPVEFHRALAALVDAGHDTFVEVSPHPVLAVWVEKSLEAADVAGLVTGTLHTDDGGPARFLTALAGPHVHGVPVDWRAVFAGTDARPVELPTYAFQRRRYWLEPTAALAAGEGGAQPADTAFWDAVERHDLTAVAAALNLPDADATARASLGGVLPALADWQRGRRGRTTIDGWRYQVTFKPLHLTPGTPALTGTWWVVVPAGAAGHPVVEGALRALERHGATAVPVEIGTTGTDRAGLAARLGAATAPDGGVLSLLALAEQPYADGTALPTGLALTTTLLQALGDAGINAPLWSATCGAVSVGRSDALTAPAQATLWGLGAVAGVEYPERWAGMLDLPSDLDERAGVRLAAVLAGLDGEDQIAIRPSGVYGRRLVRARPAEETTADAFDPDGTVLITGGTGALGAHVARRLARSGARHLLLTGRRGPDTPGAAELVAELAGLGAETTVAACDAADRDALATLLADIPEDRPLRTVVHAAGLLDDGVLDTLTPERAAGVLRPKMDAALNLDALTRDLDLTAFVLFSSLAGTLGGTGQGSYAAANAFLDALAEQRRSLGLPATSVAWGLWAGDSAADSARERLVRNGLPPMDPELAVTALEQAMGRAEPRLVLCDFAWDRFAPAYTALRPSAALRDLPDVRDVLAATGADRQETEADSLAARLAALSPQERQEELTRLVATEVAAVLGHPDPAGIDPDRVFKDLGFDSLTAVDLRNRLSEATGLRLSVTLVFDHPTVTALVDHVRSELGGTAPAQTSVPAPASSPAQAAVADDDAIAVVAMSCRYPGGVTTPEDLWRLVTSGSDAITEFPTGRGWDLDELYDPDPEKLGRTYARHGGFLHDADHFDPAFFGISPREALAIDPQQRLLLEISWEAFERAGIDPVSLKGSRAGVFVGSSYRDYGSRVQQPTEETEGYLGIGSAGSVASGRIAYTLGLEGPAVTVDTACSSSLVAVHLAAQALRSGECSLALAGGVTVMSTPDAFIEFSRQRGLAADGRCKPFAAAADGTAWAEGAGMVVLERLSDARRNGHPVLALVRGSAVNQDGASNGLTAPNGPSQQRVIRQALASAGLDSAEVDAVEAHGTGTRLGDPIEAQALLATYGQDRPADRPLLLGSLKSNIGHAQAAAGIAGLQKMVLAMRHGVLPRTLHVDAPTPFVDWSAGAVSLLTEDTPWPDHGRPRRAAISSFGVSGTNAHTILEHVPDEYAPDGPDEAGDDAADDGTVLPWLLSARSRAALRAQAQRLLEHTDARPGLRPAAIAHTLATGRSAFEYRGAVVGDSREALTGGLKALATAGSASGVTQGTAVAGKVAFLFAGQGSQRAAMGAELYARYPVFADAFDEICAELDPLLDRPLREVVFAAAGSDAAARLDRTEYTQPALFAVEVALFRLVEHWGVVPDLLLGHSIGELAAAHVAGVLTAPHAAALVAARGRLMQALPEGGAMVALTASEADATALLAPYDGRVAVAAVNGPASVVVSGDEDAVLDLAEQWRDRGGKARRLTVSHAFHSPHMDAMLDEFRRVAESLDYRAPRIPLVSDVTGELATPEQLGSPEYWVRHVREAVRFHDGMRRLAAEGAVTYLELGPDGSLTAMGRDCLAEADPIDSDDPVDPSAVGPLVPLLRKDRTEIRALTDALAQLYVRGTAVDWPTVLEATGRGGRVELPTYAFQRERYWLEATAASGGMAAAGLLSADHPLLGAAVPLADTDGVLFTSRLSVRTHPWLADHGVFGTALFPATALLELAVRAGDQVGCGQVEELTLETPLVIPAQGSVALQLTVGAPDTTGARPLSVHTRPGDTDDMGWTCHARGLLVPATDETEPADSVTWPPAGAQPVEIDGLYERFAEGGFGYGPAFQGLREVWRLGDEVYAEASLPSEQQAEAARFGLHPALLDSALHALIFGVLEGTDQGWLPFSWNGIRLHASGARALRIRLTPAGNNAVSVQAADTAGQPVASIRSLVLRPVSPDQVRAARTAHHDDLYRLEWPTLPQPADAGSDTWAVIGAEAPDWAAHGITRSATDLKALSREIAQGAARPTAVLAHVPAAPEGQGRADAVRHVTGRTLTLVQDWLADSTFADAKLVLVTRDGVPTSADGDAPDLTHAAAWGLARSAQTENPGRFVLADLDGTRASRDALTAAVASGEPQLALREGRAHIARLARVPAAEQAETPDWGRPGTVLITGGTGAIGSVLARHLVAEHGVKRLLLTSRRGPAAEGTADLVVDLAALGAHAEVVACDAADRDALARLLGSLPDAHPLTAVLHVAGTIADGVVDAMTPGRLDTALRPKVDAAWNLHELTEDMDLSAFVVFSSIAGIFGGMGQGNYAAANSFLDALAHHRRANGLPAASLAWGLWANKSGMSGGLDEADFRRIARGGIVAFSPAEGAALFDSANATGEPVVLPLRLDTGALAAQTGTGGVPALLRGLVRPPARRSAAVGEVAPDAADTLRRTLAGQPEQRRERTLLDLVRGHAATVLGFPGPASVDAERGLLELGFDSLTAVELRNRLGAATGLRLPATLLFDHPTSAAIARQLSVELVPESAGPDHAADTAGLAELGLLEGALDNGTAGPELLGRLEELISRLRPGTGGAAQDRLEERMDTASDDELFEFIDNELGMS</sequence>
<evidence type="ECO:0000259" key="12">
    <source>
        <dbReference type="PROSITE" id="PS52019"/>
    </source>
</evidence>
<dbReference type="eggNOG" id="COG3321">
    <property type="taxonomic scope" value="Bacteria"/>
</dbReference>
<dbReference type="InterPro" id="IPR016036">
    <property type="entry name" value="Malonyl_transacylase_ACP-bd"/>
</dbReference>
<dbReference type="HOGENOM" id="CLU_000022_35_8_11"/>
<dbReference type="STRING" id="680198.SCAB_83901"/>
<evidence type="ECO:0000313" key="14">
    <source>
        <dbReference type="Proteomes" id="UP000001444"/>
    </source>
</evidence>
<evidence type="ECO:0000256" key="9">
    <source>
        <dbReference type="PROSITE-ProRule" id="PRU01363"/>
    </source>
</evidence>
<dbReference type="InterPro" id="IPR050091">
    <property type="entry name" value="PKS_NRPS_Biosynth_Enz"/>
</dbReference>
<evidence type="ECO:0000256" key="3">
    <source>
        <dbReference type="ARBA" id="ARBA00022450"/>
    </source>
</evidence>
<dbReference type="InterPro" id="IPR036291">
    <property type="entry name" value="NAD(P)-bd_dom_sf"/>
</dbReference>
<keyword evidence="8" id="KW-0012">Acyltransferase</keyword>
<dbReference type="SUPFAM" id="SSF51735">
    <property type="entry name" value="NAD(P)-binding Rossmann-fold domains"/>
    <property type="match status" value="6"/>
</dbReference>
<proteinExistence type="predicted"/>
<dbReference type="SMART" id="SM00822">
    <property type="entry name" value="PKS_KR"/>
    <property type="match status" value="3"/>
</dbReference>
<feature type="active site" description="Proton donor; for dehydratase activity" evidence="9">
    <location>
        <position position="4247"/>
    </location>
</feature>
<dbReference type="Gene3D" id="3.40.47.10">
    <property type="match status" value="3"/>
</dbReference>
<dbReference type="PROSITE" id="PS00012">
    <property type="entry name" value="PHOSPHOPANTETHEINE"/>
    <property type="match status" value="3"/>
</dbReference>
<dbReference type="CDD" id="cd08952">
    <property type="entry name" value="KR_1_SDR_x"/>
    <property type="match status" value="2"/>
</dbReference>
<feature type="region of interest" description="N-terminal hotdog fold" evidence="9">
    <location>
        <begin position="4049"/>
        <end position="4173"/>
    </location>
</feature>
<evidence type="ECO:0000256" key="4">
    <source>
        <dbReference type="ARBA" id="ARBA00022553"/>
    </source>
</evidence>
<dbReference type="PANTHER" id="PTHR43775:SF51">
    <property type="entry name" value="INACTIVE PHENOLPHTHIOCEROL SYNTHESIS POLYKETIDE SYNTHASE TYPE I PKS1-RELATED"/>
    <property type="match status" value="1"/>
</dbReference>
<dbReference type="GO" id="GO:0004312">
    <property type="term" value="F:fatty acid synthase activity"/>
    <property type="evidence" value="ECO:0007669"/>
    <property type="project" value="TreeGrafter"/>
</dbReference>
<dbReference type="SUPFAM" id="SSF55048">
    <property type="entry name" value="Probable ACP-binding domain of malonyl-CoA ACP transacylase"/>
    <property type="match status" value="3"/>
</dbReference>
<dbReference type="GeneID" id="24308399"/>
<dbReference type="InterPro" id="IPR016035">
    <property type="entry name" value="Acyl_Trfase/lysoPLipase"/>
</dbReference>
<dbReference type="FunFam" id="1.10.1200.10:FF:000007">
    <property type="entry name" value="Probable polyketide synthase pks17"/>
    <property type="match status" value="3"/>
</dbReference>
<comment type="pathway">
    <text evidence="2">Antibiotic biosynthesis.</text>
</comment>
<dbReference type="Pfam" id="PF00109">
    <property type="entry name" value="ketoacyl-synt"/>
    <property type="match status" value="3"/>
</dbReference>
<gene>
    <name evidence="13" type="ordered locus">SCAB_83901</name>
</gene>
<dbReference type="PROSITE" id="PS52019">
    <property type="entry name" value="PKS_MFAS_DH"/>
    <property type="match status" value="1"/>
</dbReference>
<evidence type="ECO:0000259" key="10">
    <source>
        <dbReference type="PROSITE" id="PS50075"/>
    </source>
</evidence>
<evidence type="ECO:0000256" key="6">
    <source>
        <dbReference type="ARBA" id="ARBA00023194"/>
    </source>
</evidence>
<dbReference type="InterPro" id="IPR042104">
    <property type="entry name" value="PKS_dehydratase_sf"/>
</dbReference>
<keyword evidence="7" id="KW-0511">Multifunctional enzyme</keyword>
<dbReference type="GO" id="GO:0031177">
    <property type="term" value="F:phosphopantetheine binding"/>
    <property type="evidence" value="ECO:0007669"/>
    <property type="project" value="InterPro"/>
</dbReference>
<dbReference type="Pfam" id="PF21089">
    <property type="entry name" value="PKS_DH_N"/>
    <property type="match status" value="1"/>
</dbReference>
<dbReference type="InterPro" id="IPR020806">
    <property type="entry name" value="PKS_PP-bd"/>
</dbReference>
<dbReference type="SUPFAM" id="SSF47336">
    <property type="entry name" value="ACP-like"/>
    <property type="match status" value="3"/>
</dbReference>
<dbReference type="Gene3D" id="3.40.366.10">
    <property type="entry name" value="Malonyl-Coenzyme A Acyl Carrier Protein, domain 2"/>
    <property type="match status" value="3"/>
</dbReference>
<dbReference type="Gene3D" id="3.30.70.3290">
    <property type="match status" value="3"/>
</dbReference>
<dbReference type="InterPro" id="IPR016039">
    <property type="entry name" value="Thiolase-like"/>
</dbReference>
<dbReference type="PROSITE" id="PS52004">
    <property type="entry name" value="KS3_2"/>
    <property type="match status" value="3"/>
</dbReference>
<dbReference type="SMART" id="SM00825">
    <property type="entry name" value="PKS_KS"/>
    <property type="match status" value="3"/>
</dbReference>
<dbReference type="RefSeq" id="WP_013005778.1">
    <property type="nucleotide sequence ID" value="NC_013929.1"/>
</dbReference>
<feature type="domain" description="Ketosynthase family 3 (KS3)" evidence="11">
    <location>
        <begin position="3131"/>
        <end position="3557"/>
    </location>
</feature>
<dbReference type="Pfam" id="PF00698">
    <property type="entry name" value="Acyl_transf_1"/>
    <property type="match status" value="3"/>
</dbReference>
<dbReference type="FunFam" id="3.40.47.10:FF:000019">
    <property type="entry name" value="Polyketide synthase type I"/>
    <property type="match status" value="3"/>
</dbReference>
<dbReference type="CDD" id="cd00833">
    <property type="entry name" value="PKS"/>
    <property type="match status" value="3"/>
</dbReference>
<dbReference type="InterPro" id="IPR013968">
    <property type="entry name" value="PKS_KR"/>
</dbReference>
<dbReference type="PROSITE" id="PS00606">
    <property type="entry name" value="KS3_1"/>
    <property type="match status" value="3"/>
</dbReference>
<dbReference type="Gene3D" id="3.40.50.11460">
    <property type="match status" value="1"/>
</dbReference>
<dbReference type="InterPro" id="IPR014031">
    <property type="entry name" value="Ketoacyl_synth_C"/>
</dbReference>
<feature type="domain" description="Ketosynthase family 3 (KS3)" evidence="11">
    <location>
        <begin position="1582"/>
        <end position="2007"/>
    </location>
</feature>
<keyword evidence="14" id="KW-1185">Reference proteome</keyword>
<evidence type="ECO:0000256" key="1">
    <source>
        <dbReference type="ARBA" id="ARBA00001957"/>
    </source>
</evidence>
<dbReference type="InterPro" id="IPR036736">
    <property type="entry name" value="ACP-like_sf"/>
</dbReference>
<dbReference type="Pfam" id="PF22953">
    <property type="entry name" value="SpnB_Rossmann"/>
    <property type="match status" value="1"/>
</dbReference>
<protein>
    <submittedName>
        <fullName evidence="13">Putative type I polyketide synthase</fullName>
    </submittedName>
</protein>
<dbReference type="GO" id="GO:0033068">
    <property type="term" value="P:macrolide biosynthetic process"/>
    <property type="evidence" value="ECO:0007669"/>
    <property type="project" value="UniProtKB-ARBA"/>
</dbReference>
<feature type="domain" description="Ketosynthase family 3 (KS3)" evidence="11">
    <location>
        <begin position="33"/>
        <end position="459"/>
    </location>
</feature>
<organism evidence="13 14">
    <name type="scientific">Streptomyces scabiei (strain 87.22)</name>
    <dbReference type="NCBI Taxonomy" id="680198"/>
    <lineage>
        <taxon>Bacteria</taxon>
        <taxon>Bacillati</taxon>
        <taxon>Actinomycetota</taxon>
        <taxon>Actinomycetes</taxon>
        <taxon>Kitasatosporales</taxon>
        <taxon>Streptomycetaceae</taxon>
        <taxon>Streptomyces</taxon>
    </lineage>
</organism>
<dbReference type="EMBL" id="FN554889">
    <property type="protein sequence ID" value="CBG75340.1"/>
    <property type="molecule type" value="Genomic_DNA"/>
</dbReference>
<dbReference type="SMART" id="SM00823">
    <property type="entry name" value="PKS_PP"/>
    <property type="match status" value="3"/>
</dbReference>
<dbReference type="Gene3D" id="3.10.129.110">
    <property type="entry name" value="Polyketide synthase dehydratase"/>
    <property type="match status" value="1"/>
</dbReference>
<dbReference type="InterPro" id="IPR001227">
    <property type="entry name" value="Ac_transferase_dom_sf"/>
</dbReference>
<keyword evidence="4" id="KW-0597">Phosphoprotein</keyword>
<dbReference type="Pfam" id="PF08659">
    <property type="entry name" value="KR"/>
    <property type="match status" value="3"/>
</dbReference>
<keyword evidence="3" id="KW-0596">Phosphopantetheine</keyword>
<dbReference type="GO" id="GO:0006633">
    <property type="term" value="P:fatty acid biosynthetic process"/>
    <property type="evidence" value="ECO:0007669"/>
    <property type="project" value="InterPro"/>
</dbReference>
<dbReference type="SMART" id="SM00827">
    <property type="entry name" value="PKS_AT"/>
    <property type="match status" value="3"/>
</dbReference>
<feature type="domain" description="Carrier" evidence="10">
    <location>
        <begin position="3031"/>
        <end position="3106"/>
    </location>
</feature>
<dbReference type="InterPro" id="IPR020841">
    <property type="entry name" value="PKS_Beta-ketoAc_synthase_dom"/>
</dbReference>
<evidence type="ECO:0000256" key="5">
    <source>
        <dbReference type="ARBA" id="ARBA00022679"/>
    </source>
</evidence>
<name>C9YYI1_STRSW</name>
<dbReference type="InterPro" id="IPR009081">
    <property type="entry name" value="PP-bd_ACP"/>
</dbReference>
<evidence type="ECO:0000256" key="8">
    <source>
        <dbReference type="ARBA" id="ARBA00023315"/>
    </source>
</evidence>
<dbReference type="InterPro" id="IPR049551">
    <property type="entry name" value="PKS_DH_C"/>
</dbReference>
<dbReference type="InterPro" id="IPR006162">
    <property type="entry name" value="Ppantetheine_attach_site"/>
</dbReference>
<evidence type="ECO:0000313" key="13">
    <source>
        <dbReference type="EMBL" id="CBG75340.1"/>
    </source>
</evidence>
<dbReference type="SUPFAM" id="SSF53901">
    <property type="entry name" value="Thiolase-like"/>
    <property type="match status" value="3"/>
</dbReference>
<keyword evidence="6" id="KW-0045">Antibiotic biosynthesis</keyword>
<dbReference type="InterPro" id="IPR049552">
    <property type="entry name" value="PKS_DH_N"/>
</dbReference>
<dbReference type="Pfam" id="PF08990">
    <property type="entry name" value="Docking"/>
    <property type="match status" value="1"/>
</dbReference>
<feature type="region of interest" description="C-terminal hotdog fold" evidence="9">
    <location>
        <begin position="4186"/>
        <end position="4324"/>
    </location>
</feature>
<dbReference type="KEGG" id="scb:SCAB_83901"/>
<dbReference type="InterPro" id="IPR014043">
    <property type="entry name" value="Acyl_transferase_dom"/>
</dbReference>
<dbReference type="InterPro" id="IPR014030">
    <property type="entry name" value="Ketoacyl_synth_N"/>
</dbReference>
<dbReference type="Pfam" id="PF14765">
    <property type="entry name" value="PS-DH"/>
    <property type="match status" value="1"/>
</dbReference>
<dbReference type="Pfam" id="PF00550">
    <property type="entry name" value="PP-binding"/>
    <property type="match status" value="3"/>
</dbReference>
<dbReference type="InterPro" id="IPR020807">
    <property type="entry name" value="PKS_DH"/>
</dbReference>
<dbReference type="CDD" id="cd08956">
    <property type="entry name" value="KR_3_FAS_SDR_x"/>
    <property type="match status" value="1"/>
</dbReference>
<dbReference type="InterPro" id="IPR032821">
    <property type="entry name" value="PKS_assoc"/>
</dbReference>
<evidence type="ECO:0000259" key="11">
    <source>
        <dbReference type="PROSITE" id="PS52004"/>
    </source>
</evidence>
<feature type="active site" description="Proton acceptor; for dehydratase activity" evidence="9">
    <location>
        <position position="4081"/>
    </location>
</feature>
<comment type="cofactor">
    <cofactor evidence="1">
        <name>pantetheine 4'-phosphate</name>
        <dbReference type="ChEBI" id="CHEBI:47942"/>
    </cofactor>
</comment>
<evidence type="ECO:0000256" key="7">
    <source>
        <dbReference type="ARBA" id="ARBA00023268"/>
    </source>
</evidence>
<dbReference type="InterPro" id="IPR055123">
    <property type="entry name" value="SpnB-like_Rossmann"/>
</dbReference>
<evidence type="ECO:0000256" key="2">
    <source>
        <dbReference type="ARBA" id="ARBA00004792"/>
    </source>
</evidence>
<dbReference type="FunFam" id="3.40.366.10:FF:000002">
    <property type="entry name" value="Probable polyketide synthase 2"/>
    <property type="match status" value="3"/>
</dbReference>
<feature type="domain" description="Carrier" evidence="10">
    <location>
        <begin position="1485"/>
        <end position="1560"/>
    </location>
</feature>
<accession>C9YYI1</accession>
<feature type="domain" description="Carrier" evidence="10">
    <location>
        <begin position="4814"/>
        <end position="4889"/>
    </location>
</feature>
<dbReference type="Pfam" id="PF18369">
    <property type="entry name" value="PKS_DE"/>
    <property type="match status" value="2"/>
</dbReference>
<dbReference type="Pfam" id="PF02801">
    <property type="entry name" value="Ketoacyl-synt_C"/>
    <property type="match status" value="3"/>
</dbReference>
<dbReference type="InterPro" id="IPR018201">
    <property type="entry name" value="Ketoacyl_synth_AS"/>
</dbReference>
<dbReference type="Gene3D" id="3.40.50.720">
    <property type="entry name" value="NAD(P)-binding Rossmann-like Domain"/>
    <property type="match status" value="3"/>
</dbReference>
<dbReference type="SMART" id="SM01294">
    <property type="entry name" value="PKS_PP_betabranch"/>
    <property type="match status" value="2"/>
</dbReference>
<dbReference type="eggNOG" id="COG1028">
    <property type="taxonomic scope" value="Bacteria"/>
</dbReference>
<keyword evidence="5" id="KW-0808">Transferase</keyword>
<dbReference type="Gene3D" id="1.10.1200.10">
    <property type="entry name" value="ACP-like"/>
    <property type="match status" value="3"/>
</dbReference>
<dbReference type="SUPFAM" id="SSF52151">
    <property type="entry name" value="FabD/lysophospholipase-like"/>
    <property type="match status" value="3"/>
</dbReference>
<dbReference type="SMART" id="SM00826">
    <property type="entry name" value="PKS_DH"/>
    <property type="match status" value="1"/>
</dbReference>
<dbReference type="InterPro" id="IPR015083">
    <property type="entry name" value="NorB/c/GfsB-D-like_docking"/>
</dbReference>
<dbReference type="InterPro" id="IPR057326">
    <property type="entry name" value="KR_dom"/>
</dbReference>
<dbReference type="Proteomes" id="UP000001444">
    <property type="component" value="Chromosome"/>
</dbReference>
<dbReference type="Gene3D" id="6.10.140.1830">
    <property type="match status" value="2"/>
</dbReference>
<dbReference type="PROSITE" id="PS50075">
    <property type="entry name" value="CARRIER"/>
    <property type="match status" value="3"/>
</dbReference>
<dbReference type="GO" id="GO:0004315">
    <property type="term" value="F:3-oxoacyl-[acyl-carrier-protein] synthase activity"/>
    <property type="evidence" value="ECO:0007669"/>
    <property type="project" value="InterPro"/>
</dbReference>